<keyword evidence="2" id="KW-1185">Reference proteome</keyword>
<gene>
    <name evidence="1" type="ordered locus">Amet_2245</name>
</gene>
<accession>A6TQD5</accession>
<name>A6TQD5_ALKMQ</name>
<evidence type="ECO:0000313" key="1">
    <source>
        <dbReference type="EMBL" id="ABR48403.1"/>
    </source>
</evidence>
<organism evidence="1 2">
    <name type="scientific">Alkaliphilus metalliredigens (strain QYMF)</name>
    <dbReference type="NCBI Taxonomy" id="293826"/>
    <lineage>
        <taxon>Bacteria</taxon>
        <taxon>Bacillati</taxon>
        <taxon>Bacillota</taxon>
        <taxon>Clostridia</taxon>
        <taxon>Peptostreptococcales</taxon>
        <taxon>Natronincolaceae</taxon>
        <taxon>Alkaliphilus</taxon>
    </lineage>
</organism>
<dbReference type="eggNOG" id="ENOG5033IYW">
    <property type="taxonomic scope" value="Bacteria"/>
</dbReference>
<protein>
    <submittedName>
        <fullName evidence="1">Uncharacterized protein</fullName>
    </submittedName>
</protein>
<dbReference type="AlphaFoldDB" id="A6TQD5"/>
<sequence>MCSHKGAGGHVWGGKFSAPHLLAGWQAPPRRFIFGVQLGRRRKHGSVRRNFILGGIEISMVYALIKVFDKEEHAKEFQSGILFSRQLRVYRAIEDKETDNRNDENEGLVAQYNLINEKIIIGKGLEAFELKYEDIVKPVKVYQNKYDFSFIFCMYAIHSKDWKRIEKKKLEEFYSDMAIRKEIEKLGDYAVIITNVTKFIDRVKKMAEKANIDMQGNLVKYKDLSNHNGKISDDQVGFVKDIRFKHQNEYRFKFEFQDNSEFKKINIVDISDISILMKAKEINQRITFNFG</sequence>
<dbReference type="HOGENOM" id="CLU_955255_0_0_9"/>
<evidence type="ECO:0000313" key="2">
    <source>
        <dbReference type="Proteomes" id="UP000001572"/>
    </source>
</evidence>
<dbReference type="Proteomes" id="UP000001572">
    <property type="component" value="Chromosome"/>
</dbReference>
<dbReference type="KEGG" id="amt:Amet_2245"/>
<reference evidence="2" key="1">
    <citation type="journal article" date="2016" name="Genome Announc.">
        <title>Complete genome sequence of Alkaliphilus metalliredigens strain QYMF, an alkaliphilic and metal-reducing bacterium isolated from borax-contaminated leachate ponds.</title>
        <authorList>
            <person name="Hwang C."/>
            <person name="Copeland A."/>
            <person name="Lucas S."/>
            <person name="Lapidus A."/>
            <person name="Barry K."/>
            <person name="Detter J.C."/>
            <person name="Glavina Del Rio T."/>
            <person name="Hammon N."/>
            <person name="Israni S."/>
            <person name="Dalin E."/>
            <person name="Tice H."/>
            <person name="Pitluck S."/>
            <person name="Chertkov O."/>
            <person name="Brettin T."/>
            <person name="Bruce D."/>
            <person name="Han C."/>
            <person name="Schmutz J."/>
            <person name="Larimer F."/>
            <person name="Land M.L."/>
            <person name="Hauser L."/>
            <person name="Kyrpides N."/>
            <person name="Mikhailova N."/>
            <person name="Ye Q."/>
            <person name="Zhou J."/>
            <person name="Richardson P."/>
            <person name="Fields M.W."/>
        </authorList>
    </citation>
    <scope>NUCLEOTIDE SEQUENCE [LARGE SCALE GENOMIC DNA]</scope>
    <source>
        <strain evidence="2">QYMF</strain>
    </source>
</reference>
<dbReference type="EMBL" id="CP000724">
    <property type="protein sequence ID" value="ABR48403.1"/>
    <property type="molecule type" value="Genomic_DNA"/>
</dbReference>
<proteinExistence type="predicted"/>